<evidence type="ECO:0000313" key="2">
    <source>
        <dbReference type="EMBL" id="MCO4292203.1"/>
    </source>
</evidence>
<comment type="caution">
    <text evidence="2">The sequence shown here is derived from an EMBL/GenBank/DDBJ whole genome shotgun (WGS) entry which is preliminary data.</text>
</comment>
<keyword evidence="1" id="KW-0812">Transmembrane</keyword>
<dbReference type="EMBL" id="JAMWYS010000024">
    <property type="protein sequence ID" value="MCO4292203.1"/>
    <property type="molecule type" value="Genomic_DNA"/>
</dbReference>
<accession>A0A9X2F5C3</accession>
<keyword evidence="1" id="KW-0472">Membrane</keyword>
<evidence type="ECO:0000256" key="1">
    <source>
        <dbReference type="SAM" id="Phobius"/>
    </source>
</evidence>
<sequence length="279" mass="32315">MNLSNEQKKFLESNQIPISMVFDGTEHNLNECKLEMKSLDKYFLLGTKCKNGHFLRTRSGHCIQCDTSRIAYYKRHYMDAHVYIAISQISKLLKVGFAKNIVKREKSLNDTEYGGMKDWKIVHYVSVGNAGRLEVELHKKLANYSCNEYSYYKSGKKQVCYELFQCERNIAEDALDSIVLTWGDYFPNSIFKTVPVSGKNKIAKGETNTSSNKVDKSQVEEFPNVIKEKSKVMALGEERAFRRKVNLLSILITVVVYSLFFGLLIYFEKIVHFLQDRYK</sequence>
<gene>
    <name evidence="2" type="ORF">NF867_04925</name>
</gene>
<feature type="transmembrane region" description="Helical" evidence="1">
    <location>
        <begin position="245"/>
        <end position="267"/>
    </location>
</feature>
<keyword evidence="3" id="KW-1185">Reference proteome</keyword>
<protein>
    <submittedName>
        <fullName evidence="2">GIY-YIG nuclease family protein</fullName>
    </submittedName>
</protein>
<dbReference type="Proteomes" id="UP001155182">
    <property type="component" value="Unassembled WGS sequence"/>
</dbReference>
<evidence type="ECO:0000313" key="3">
    <source>
        <dbReference type="Proteomes" id="UP001155182"/>
    </source>
</evidence>
<reference evidence="2" key="1">
    <citation type="submission" date="2022-06" db="EMBL/GenBank/DDBJ databases">
        <title>Solitalea sp. MAHUQ-68 isolated from rhizospheric soil.</title>
        <authorList>
            <person name="Huq M.A."/>
        </authorList>
    </citation>
    <scope>NUCLEOTIDE SEQUENCE</scope>
    <source>
        <strain evidence="2">MAHUQ-68</strain>
    </source>
</reference>
<proteinExistence type="predicted"/>
<organism evidence="2 3">
    <name type="scientific">Solitalea agri</name>
    <dbReference type="NCBI Taxonomy" id="2953739"/>
    <lineage>
        <taxon>Bacteria</taxon>
        <taxon>Pseudomonadati</taxon>
        <taxon>Bacteroidota</taxon>
        <taxon>Sphingobacteriia</taxon>
        <taxon>Sphingobacteriales</taxon>
        <taxon>Sphingobacteriaceae</taxon>
        <taxon>Solitalea</taxon>
    </lineage>
</organism>
<dbReference type="AlphaFoldDB" id="A0A9X2F5C3"/>
<name>A0A9X2F5C3_9SPHI</name>
<dbReference type="RefSeq" id="WP_252586486.1">
    <property type="nucleotide sequence ID" value="NZ_JAMWYS010000024.1"/>
</dbReference>
<keyword evidence="1" id="KW-1133">Transmembrane helix</keyword>
<dbReference type="Pfam" id="PF13455">
    <property type="entry name" value="MUG113"/>
    <property type="match status" value="1"/>
</dbReference>